<evidence type="ECO:0000313" key="4">
    <source>
        <dbReference type="EMBL" id="OGC42041.1"/>
    </source>
</evidence>
<sequence>MNAFLDFLVPHDCLICGQEVSGRQICANCHDYLPEVKPPFCQGCGRPVKDKIVCPYCRSKSYIDRGRSWIIFAPPADRLIHHFKYRNKRSLARLFGRALSLIVRSDHALKQSDLIVPVPLHWWKQIKRGYNQAFLIAREISQECNIDIADILRRTRNTRTQTRFDPDQRRSNVENAFALKKYDIKDRKILLIDDVMTTGATINECARVLIEAGAKSVCSCVAAITPG</sequence>
<evidence type="ECO:0000259" key="3">
    <source>
        <dbReference type="Pfam" id="PF18912"/>
    </source>
</evidence>
<accession>A0A1F4UAS2</accession>
<protein>
    <recommendedName>
        <fullName evidence="6">Double zinc ribbon domain-containing protein</fullName>
    </recommendedName>
</protein>
<dbReference type="InterPro" id="IPR044005">
    <property type="entry name" value="DZR_2"/>
</dbReference>
<dbReference type="InterPro" id="IPR029057">
    <property type="entry name" value="PRTase-like"/>
</dbReference>
<proteinExistence type="inferred from homology"/>
<dbReference type="InterPro" id="IPR051910">
    <property type="entry name" value="ComF/GntX_DNA_util-trans"/>
</dbReference>
<evidence type="ECO:0000256" key="1">
    <source>
        <dbReference type="ARBA" id="ARBA00008007"/>
    </source>
</evidence>
<gene>
    <name evidence="4" type="ORF">A2Y85_07760</name>
</gene>
<organism evidence="4 5">
    <name type="scientific">candidate division WOR-3 bacterium RBG_13_43_14</name>
    <dbReference type="NCBI Taxonomy" id="1802590"/>
    <lineage>
        <taxon>Bacteria</taxon>
        <taxon>Bacteria division WOR-3</taxon>
    </lineage>
</organism>
<dbReference type="EMBL" id="MEUM01000086">
    <property type="protein sequence ID" value="OGC42041.1"/>
    <property type="molecule type" value="Genomic_DNA"/>
</dbReference>
<dbReference type="SUPFAM" id="SSF53271">
    <property type="entry name" value="PRTase-like"/>
    <property type="match status" value="1"/>
</dbReference>
<dbReference type="PANTHER" id="PTHR47505:SF1">
    <property type="entry name" value="DNA UTILIZATION PROTEIN YHGH"/>
    <property type="match status" value="1"/>
</dbReference>
<comment type="caution">
    <text evidence="4">The sequence shown here is derived from an EMBL/GenBank/DDBJ whole genome shotgun (WGS) entry which is preliminary data.</text>
</comment>
<evidence type="ECO:0000259" key="2">
    <source>
        <dbReference type="Pfam" id="PF00156"/>
    </source>
</evidence>
<dbReference type="Pfam" id="PF00156">
    <property type="entry name" value="Pribosyltran"/>
    <property type="match status" value="1"/>
</dbReference>
<dbReference type="Gene3D" id="3.40.50.2020">
    <property type="match status" value="1"/>
</dbReference>
<evidence type="ECO:0000313" key="5">
    <source>
        <dbReference type="Proteomes" id="UP000177025"/>
    </source>
</evidence>
<comment type="similarity">
    <text evidence="1">Belongs to the ComF/GntX family.</text>
</comment>
<evidence type="ECO:0008006" key="6">
    <source>
        <dbReference type="Google" id="ProtNLM"/>
    </source>
</evidence>
<feature type="domain" description="Phosphoribosyltransferase" evidence="2">
    <location>
        <begin position="133"/>
        <end position="222"/>
    </location>
</feature>
<dbReference type="CDD" id="cd06223">
    <property type="entry name" value="PRTases_typeI"/>
    <property type="match status" value="1"/>
</dbReference>
<dbReference type="PANTHER" id="PTHR47505">
    <property type="entry name" value="DNA UTILIZATION PROTEIN YHGH"/>
    <property type="match status" value="1"/>
</dbReference>
<dbReference type="InterPro" id="IPR000836">
    <property type="entry name" value="PRTase_dom"/>
</dbReference>
<dbReference type="AlphaFoldDB" id="A0A1F4UAS2"/>
<dbReference type="Proteomes" id="UP000177025">
    <property type="component" value="Unassembled WGS sequence"/>
</dbReference>
<feature type="domain" description="Double zinc ribbon" evidence="3">
    <location>
        <begin position="4"/>
        <end position="58"/>
    </location>
</feature>
<reference evidence="4 5" key="1">
    <citation type="journal article" date="2016" name="Nat. Commun.">
        <title>Thousands of microbial genomes shed light on interconnected biogeochemical processes in an aquifer system.</title>
        <authorList>
            <person name="Anantharaman K."/>
            <person name="Brown C.T."/>
            <person name="Hug L.A."/>
            <person name="Sharon I."/>
            <person name="Castelle C.J."/>
            <person name="Probst A.J."/>
            <person name="Thomas B.C."/>
            <person name="Singh A."/>
            <person name="Wilkins M.J."/>
            <person name="Karaoz U."/>
            <person name="Brodie E.L."/>
            <person name="Williams K.H."/>
            <person name="Hubbard S.S."/>
            <person name="Banfield J.F."/>
        </authorList>
    </citation>
    <scope>NUCLEOTIDE SEQUENCE [LARGE SCALE GENOMIC DNA]</scope>
</reference>
<name>A0A1F4UAS2_UNCW3</name>
<dbReference type="Pfam" id="PF18912">
    <property type="entry name" value="DZR_2"/>
    <property type="match status" value="1"/>
</dbReference>